<feature type="transmembrane region" description="Helical" evidence="5">
    <location>
        <begin position="85"/>
        <end position="103"/>
    </location>
</feature>
<feature type="transmembrane region" description="Helical" evidence="5">
    <location>
        <begin position="47"/>
        <end position="65"/>
    </location>
</feature>
<organism evidence="7 8">
    <name type="scientific">Hyphomicrobium sulfonivorans</name>
    <dbReference type="NCBI Taxonomy" id="121290"/>
    <lineage>
        <taxon>Bacteria</taxon>
        <taxon>Pseudomonadati</taxon>
        <taxon>Pseudomonadota</taxon>
        <taxon>Alphaproteobacteria</taxon>
        <taxon>Hyphomicrobiales</taxon>
        <taxon>Hyphomicrobiaceae</taxon>
        <taxon>Hyphomicrobium</taxon>
    </lineage>
</organism>
<dbReference type="GO" id="GO:0016020">
    <property type="term" value="C:membrane"/>
    <property type="evidence" value="ECO:0007669"/>
    <property type="project" value="UniProtKB-SubCell"/>
</dbReference>
<keyword evidence="2 5" id="KW-0812">Transmembrane</keyword>
<keyword evidence="3 5" id="KW-1133">Transmembrane helix</keyword>
<gene>
    <name evidence="7" type="ORF">APY04_2904</name>
</gene>
<dbReference type="EMBL" id="LMTR01000082">
    <property type="protein sequence ID" value="KWT65155.1"/>
    <property type="molecule type" value="Genomic_DNA"/>
</dbReference>
<feature type="domain" description="GtrA/DPMS transmembrane" evidence="6">
    <location>
        <begin position="23"/>
        <end position="133"/>
    </location>
</feature>
<evidence type="ECO:0000256" key="2">
    <source>
        <dbReference type="ARBA" id="ARBA00022692"/>
    </source>
</evidence>
<protein>
    <recommendedName>
        <fullName evidence="6">GtrA/DPMS transmembrane domain-containing protein</fullName>
    </recommendedName>
</protein>
<keyword evidence="8" id="KW-1185">Reference proteome</keyword>
<evidence type="ECO:0000256" key="5">
    <source>
        <dbReference type="SAM" id="Phobius"/>
    </source>
</evidence>
<evidence type="ECO:0000313" key="7">
    <source>
        <dbReference type="EMBL" id="KWT65155.1"/>
    </source>
</evidence>
<dbReference type="PATRIC" id="fig|121290.4.peg.504"/>
<accession>A0A120CTT3</accession>
<evidence type="ECO:0000259" key="6">
    <source>
        <dbReference type="Pfam" id="PF04138"/>
    </source>
</evidence>
<evidence type="ECO:0000256" key="4">
    <source>
        <dbReference type="ARBA" id="ARBA00023136"/>
    </source>
</evidence>
<proteinExistence type="predicted"/>
<dbReference type="Pfam" id="PF04138">
    <property type="entry name" value="GtrA_DPMS_TM"/>
    <property type="match status" value="1"/>
</dbReference>
<reference evidence="7 8" key="1">
    <citation type="submission" date="2015-10" db="EMBL/GenBank/DDBJ databases">
        <title>Transcriptomic analysis of a linuron degrading triple-species bacterial consortium.</title>
        <authorList>
            <person name="Albers P."/>
        </authorList>
    </citation>
    <scope>NUCLEOTIDE SEQUENCE [LARGE SCALE GENOMIC DNA]</scope>
    <source>
        <strain evidence="7 8">WDL6</strain>
    </source>
</reference>
<dbReference type="STRING" id="121290.APY04_2904"/>
<feature type="transmembrane region" description="Helical" evidence="5">
    <location>
        <begin position="21"/>
        <end position="41"/>
    </location>
</feature>
<evidence type="ECO:0000313" key="8">
    <source>
        <dbReference type="Proteomes" id="UP000059074"/>
    </source>
</evidence>
<dbReference type="InterPro" id="IPR007267">
    <property type="entry name" value="GtrA_DPMS_TM"/>
</dbReference>
<evidence type="ECO:0000256" key="1">
    <source>
        <dbReference type="ARBA" id="ARBA00004141"/>
    </source>
</evidence>
<dbReference type="OrthoDB" id="163232at2"/>
<comment type="subcellular location">
    <subcellularLocation>
        <location evidence="1">Membrane</location>
        <topology evidence="1">Multi-pass membrane protein</topology>
    </subcellularLocation>
</comment>
<comment type="caution">
    <text evidence="7">The sequence shown here is derived from an EMBL/GenBank/DDBJ whole genome shotgun (WGS) entry which is preliminary data.</text>
</comment>
<evidence type="ECO:0000256" key="3">
    <source>
        <dbReference type="ARBA" id="ARBA00022989"/>
    </source>
</evidence>
<dbReference type="RefSeq" id="WP_068463687.1">
    <property type="nucleotide sequence ID" value="NZ_LMTR01000082.1"/>
</dbReference>
<keyword evidence="4 5" id="KW-0472">Membrane</keyword>
<feature type="transmembrane region" description="Helical" evidence="5">
    <location>
        <begin position="109"/>
        <end position="127"/>
    </location>
</feature>
<dbReference type="Proteomes" id="UP000059074">
    <property type="component" value="Unassembled WGS sequence"/>
</dbReference>
<dbReference type="AlphaFoldDB" id="A0A120CTT3"/>
<dbReference type="GO" id="GO:0000271">
    <property type="term" value="P:polysaccharide biosynthetic process"/>
    <property type="evidence" value="ECO:0007669"/>
    <property type="project" value="InterPro"/>
</dbReference>
<sequence>MPLLSRAANFTKASLRGEVRFVRFLAVGVLNTAFGYSVYALMLWSGVSYWLAAGIATVAGVLFNFKSTGSIVFHSNENWRIARFLVVYVIVYGTNVLGLAGLLHVGVDAYMGGLLMLLPLALLAYLLNARYVFLDEKAH</sequence>
<name>A0A120CTT3_HYPSL</name>